<protein>
    <recommendedName>
        <fullName evidence="4">Zinc ribbon domain-containing protein</fullName>
    </recommendedName>
</protein>
<dbReference type="RefSeq" id="WP_002651739.1">
    <property type="nucleotide sequence ID" value="NZ_CH672376.1"/>
</dbReference>
<dbReference type="EMBL" id="AANZ01000010">
    <property type="protein sequence ID" value="EAQ80156.1"/>
    <property type="molecule type" value="Genomic_DNA"/>
</dbReference>
<proteinExistence type="predicted"/>
<evidence type="ECO:0008006" key="4">
    <source>
        <dbReference type="Google" id="ProtNLM"/>
    </source>
</evidence>
<keyword evidence="1" id="KW-0812">Transmembrane</keyword>
<evidence type="ECO:0000256" key="1">
    <source>
        <dbReference type="SAM" id="Phobius"/>
    </source>
</evidence>
<organism evidence="2 3">
    <name type="scientific">Blastopirellula marina DSM 3645</name>
    <dbReference type="NCBI Taxonomy" id="314230"/>
    <lineage>
        <taxon>Bacteria</taxon>
        <taxon>Pseudomonadati</taxon>
        <taxon>Planctomycetota</taxon>
        <taxon>Planctomycetia</taxon>
        <taxon>Pirellulales</taxon>
        <taxon>Pirellulaceae</taxon>
        <taxon>Blastopirellula</taxon>
    </lineage>
</organism>
<accession>A3ZTA3</accession>
<dbReference type="OrthoDB" id="3182597at2"/>
<keyword evidence="1" id="KW-1133">Transmembrane helix</keyword>
<gene>
    <name evidence="2" type="ORF">DSM3645_19208</name>
</gene>
<feature type="transmembrane region" description="Helical" evidence="1">
    <location>
        <begin position="300"/>
        <end position="325"/>
    </location>
</feature>
<dbReference type="eggNOG" id="COG1594">
    <property type="taxonomic scope" value="Bacteria"/>
</dbReference>
<dbReference type="Proteomes" id="UP000004358">
    <property type="component" value="Unassembled WGS sequence"/>
</dbReference>
<reference evidence="2 3" key="1">
    <citation type="submission" date="2006-02" db="EMBL/GenBank/DDBJ databases">
        <authorList>
            <person name="Amann R."/>
            <person name="Ferriera S."/>
            <person name="Johnson J."/>
            <person name="Kravitz S."/>
            <person name="Halpern A."/>
            <person name="Remington K."/>
            <person name="Beeson K."/>
            <person name="Tran B."/>
            <person name="Rogers Y.-H."/>
            <person name="Friedman R."/>
            <person name="Venter J.C."/>
        </authorList>
    </citation>
    <scope>NUCLEOTIDE SEQUENCE [LARGE SCALE GENOMIC DNA]</scope>
    <source>
        <strain evidence="2 3">DSM 3645</strain>
    </source>
</reference>
<dbReference type="Gene3D" id="2.20.28.30">
    <property type="entry name" value="RNA polymerase ii, chain L"/>
    <property type="match status" value="1"/>
</dbReference>
<name>A3ZTA3_9BACT</name>
<dbReference type="HOGENOM" id="CLU_039030_1_0_0"/>
<evidence type="ECO:0000313" key="2">
    <source>
        <dbReference type="EMBL" id="EAQ80156.1"/>
    </source>
</evidence>
<comment type="caution">
    <text evidence="2">The sequence shown here is derived from an EMBL/GenBank/DDBJ whole genome shotgun (WGS) entry which is preliminary data.</text>
</comment>
<dbReference type="AlphaFoldDB" id="A3ZTA3"/>
<keyword evidence="1" id="KW-0472">Membrane</keyword>
<dbReference type="STRING" id="314230.DSM3645_19208"/>
<sequence length="327" mass="35692">MSDHLEKCVICGALIDEEDLFCANCGTEAPHREGQTADKSTTSTLSFDCQGCGASMSYSAKAGTLRCPFCGSEKLIKNDDHKTIAPEAAIAFAITRDQAERLMRSELKQGFWRPGDLSNAAILEKITPVYVPFWVFQAQVFSNWTADTSDLPYGAAGEWRPVSGQHRAEYQGLLVGASGALTPHETDAVGPFHLSEAVEPQTIDFDAFTVEDFNVSRKYARPYARSGLETLECQACDVKFVPPRSRNVKVNLRIQDMSSEPMLLPIWIMAYRYKDKIFRFLINGQTGKTFGQAPVSYAKLGVAVAVTIGVGLAIVALMALCAGIAGR</sequence>
<evidence type="ECO:0000313" key="3">
    <source>
        <dbReference type="Proteomes" id="UP000004358"/>
    </source>
</evidence>